<dbReference type="RefSeq" id="WP_099435827.1">
    <property type="nucleotide sequence ID" value="NZ_WMIA01000007.1"/>
</dbReference>
<reference evidence="2 3" key="1">
    <citation type="submission" date="2019-11" db="EMBL/GenBank/DDBJ databases">
        <title>Isolation of a new High Light Tolerant Cyanobacteria.</title>
        <authorList>
            <person name="Dobson Z."/>
            <person name="Vaughn N."/>
            <person name="Vaughn M."/>
            <person name="Fromme P."/>
            <person name="Mazor Y."/>
        </authorList>
    </citation>
    <scope>NUCLEOTIDE SEQUENCE [LARGE SCALE GENOMIC DNA]</scope>
    <source>
        <strain evidence="2 3">0216</strain>
    </source>
</reference>
<feature type="chain" id="PRO_5032841641" evidence="1">
    <location>
        <begin position="24"/>
        <end position="171"/>
    </location>
</feature>
<gene>
    <name evidence="2" type="ORF">GGC33_07385</name>
</gene>
<comment type="caution">
    <text evidence="2">The sequence shown here is derived from an EMBL/GenBank/DDBJ whole genome shotgun (WGS) entry which is preliminary data.</text>
</comment>
<organism evidence="2 3">
    <name type="scientific">Cyanobacterium aponinum 0216</name>
    <dbReference type="NCBI Taxonomy" id="2676140"/>
    <lineage>
        <taxon>Bacteria</taxon>
        <taxon>Bacillati</taxon>
        <taxon>Cyanobacteriota</taxon>
        <taxon>Cyanophyceae</taxon>
        <taxon>Oscillatoriophycideae</taxon>
        <taxon>Chroococcales</taxon>
        <taxon>Geminocystaceae</taxon>
        <taxon>Cyanobacterium</taxon>
    </lineage>
</organism>
<evidence type="ECO:0000313" key="2">
    <source>
        <dbReference type="EMBL" id="MTF38748.1"/>
    </source>
</evidence>
<sequence>MFKKKISHLIVSVSLLFLLTLTACSPQPPSRFEQAQQDSIAAGNKNTAVSEDAVKGASFNQFFPVSSGDYERVFTQEKTGFVQAKLKFQGQDVATLAIFDTISNPTAKNDFANATETIKGFPTVEKGSNNTAVLVGDRYQVSIRSSDPNFTAEERKEWLNKFDLANLAQQK</sequence>
<dbReference type="EMBL" id="WMIA01000007">
    <property type="protein sequence ID" value="MTF38748.1"/>
    <property type="molecule type" value="Genomic_DNA"/>
</dbReference>
<proteinExistence type="predicted"/>
<protein>
    <submittedName>
        <fullName evidence="2">Uncharacterized protein</fullName>
    </submittedName>
</protein>
<name>A0A844GV64_9CHRO</name>
<keyword evidence="1" id="KW-0732">Signal</keyword>
<dbReference type="PROSITE" id="PS51257">
    <property type="entry name" value="PROKAR_LIPOPROTEIN"/>
    <property type="match status" value="1"/>
</dbReference>
<evidence type="ECO:0000256" key="1">
    <source>
        <dbReference type="SAM" id="SignalP"/>
    </source>
</evidence>
<evidence type="ECO:0000313" key="3">
    <source>
        <dbReference type="Proteomes" id="UP000437131"/>
    </source>
</evidence>
<feature type="signal peptide" evidence="1">
    <location>
        <begin position="1"/>
        <end position="23"/>
    </location>
</feature>
<dbReference type="AlphaFoldDB" id="A0A844GV64"/>
<accession>A0A844GV64</accession>
<dbReference type="Proteomes" id="UP000437131">
    <property type="component" value="Unassembled WGS sequence"/>
</dbReference>